<comment type="caution">
    <text evidence="1">The sequence shown here is derived from an EMBL/GenBank/DDBJ whole genome shotgun (WGS) entry which is preliminary data.</text>
</comment>
<gene>
    <name evidence="1" type="ORF">HJC23_006505</name>
</gene>
<accession>A0ABD3PQ57</accession>
<protein>
    <submittedName>
        <fullName evidence="1">Uncharacterized protein</fullName>
    </submittedName>
</protein>
<dbReference type="EMBL" id="JABMIG020000142">
    <property type="protein sequence ID" value="KAL3789351.1"/>
    <property type="molecule type" value="Genomic_DNA"/>
</dbReference>
<dbReference type="AlphaFoldDB" id="A0ABD3PQ57"/>
<evidence type="ECO:0000313" key="1">
    <source>
        <dbReference type="EMBL" id="KAL3789351.1"/>
    </source>
</evidence>
<dbReference type="Proteomes" id="UP001516023">
    <property type="component" value="Unassembled WGS sequence"/>
</dbReference>
<keyword evidence="2" id="KW-1185">Reference proteome</keyword>
<evidence type="ECO:0000313" key="2">
    <source>
        <dbReference type="Proteomes" id="UP001516023"/>
    </source>
</evidence>
<name>A0ABD3PQ57_9STRA</name>
<proteinExistence type="predicted"/>
<organism evidence="1 2">
    <name type="scientific">Cyclotella cryptica</name>
    <dbReference type="NCBI Taxonomy" id="29204"/>
    <lineage>
        <taxon>Eukaryota</taxon>
        <taxon>Sar</taxon>
        <taxon>Stramenopiles</taxon>
        <taxon>Ochrophyta</taxon>
        <taxon>Bacillariophyta</taxon>
        <taxon>Coscinodiscophyceae</taxon>
        <taxon>Thalassiosirophycidae</taxon>
        <taxon>Stephanodiscales</taxon>
        <taxon>Stephanodiscaceae</taxon>
        <taxon>Cyclotella</taxon>
    </lineage>
</organism>
<sequence length="68" mass="7957">MFEGKSQQTKEKSKVSPIPPRFTDYYSFATQIKDIADERLELAHQSDTNLFEESQRGRCTEVEPKNKF</sequence>
<reference evidence="1 2" key="1">
    <citation type="journal article" date="2020" name="G3 (Bethesda)">
        <title>Improved Reference Genome for Cyclotella cryptica CCMP332, a Model for Cell Wall Morphogenesis, Salinity Adaptation, and Lipid Production in Diatoms (Bacillariophyta).</title>
        <authorList>
            <person name="Roberts W.R."/>
            <person name="Downey K.M."/>
            <person name="Ruck E.C."/>
            <person name="Traller J.C."/>
            <person name="Alverson A.J."/>
        </authorList>
    </citation>
    <scope>NUCLEOTIDE SEQUENCE [LARGE SCALE GENOMIC DNA]</scope>
    <source>
        <strain evidence="1 2">CCMP332</strain>
    </source>
</reference>